<name>A0ACB8KGL5_CITSI</name>
<dbReference type="Proteomes" id="UP000829398">
    <property type="component" value="Chromosome 5"/>
</dbReference>
<comment type="caution">
    <text evidence="1">The sequence shown here is derived from an EMBL/GenBank/DDBJ whole genome shotgun (WGS) entry which is preliminary data.</text>
</comment>
<organism evidence="1 2">
    <name type="scientific">Citrus sinensis</name>
    <name type="common">Sweet orange</name>
    <name type="synonym">Citrus aurantium var. sinensis</name>
    <dbReference type="NCBI Taxonomy" id="2711"/>
    <lineage>
        <taxon>Eukaryota</taxon>
        <taxon>Viridiplantae</taxon>
        <taxon>Streptophyta</taxon>
        <taxon>Embryophyta</taxon>
        <taxon>Tracheophyta</taxon>
        <taxon>Spermatophyta</taxon>
        <taxon>Magnoliopsida</taxon>
        <taxon>eudicotyledons</taxon>
        <taxon>Gunneridae</taxon>
        <taxon>Pentapetalae</taxon>
        <taxon>rosids</taxon>
        <taxon>malvids</taxon>
        <taxon>Sapindales</taxon>
        <taxon>Rutaceae</taxon>
        <taxon>Aurantioideae</taxon>
        <taxon>Citrus</taxon>
    </lineage>
</organism>
<keyword evidence="2" id="KW-1185">Reference proteome</keyword>
<sequence>MMFPLIHTHKNFIDGLCKNSCILEAAELFRTLHNTKFELDLTVFNCLVDGLCKSWRLRSAWELFKKLPRYGPEPNVVTYTVMICGLCIEGGIEKAYDLLPDMEEKVVLQMC</sequence>
<proteinExistence type="predicted"/>
<reference evidence="2" key="1">
    <citation type="journal article" date="2023" name="Hortic. Res.">
        <title>A chromosome-level phased genome enabling allele-level studies in sweet orange: a case study on citrus Huanglongbing tolerance.</title>
        <authorList>
            <person name="Wu B."/>
            <person name="Yu Q."/>
            <person name="Deng Z."/>
            <person name="Duan Y."/>
            <person name="Luo F."/>
            <person name="Gmitter F. Jr."/>
        </authorList>
    </citation>
    <scope>NUCLEOTIDE SEQUENCE [LARGE SCALE GENOMIC DNA]</scope>
    <source>
        <strain evidence="2">cv. Valencia</strain>
    </source>
</reference>
<gene>
    <name evidence="1" type="ORF">KPL71_015094</name>
</gene>
<protein>
    <submittedName>
        <fullName evidence="1">Uncharacterized protein</fullName>
    </submittedName>
</protein>
<evidence type="ECO:0000313" key="2">
    <source>
        <dbReference type="Proteomes" id="UP000829398"/>
    </source>
</evidence>
<accession>A0ACB8KGL5</accession>
<dbReference type="EMBL" id="CM039174">
    <property type="protein sequence ID" value="KAH9753503.1"/>
    <property type="molecule type" value="Genomic_DNA"/>
</dbReference>
<evidence type="ECO:0000313" key="1">
    <source>
        <dbReference type="EMBL" id="KAH9753503.1"/>
    </source>
</evidence>